<evidence type="ECO:0000256" key="1">
    <source>
        <dbReference type="SAM" id="Phobius"/>
    </source>
</evidence>
<keyword evidence="1" id="KW-1133">Transmembrane helix</keyword>
<dbReference type="WBParaSite" id="PSU_v2.g17667.t1">
    <property type="protein sequence ID" value="PSU_v2.g17667.t1"/>
    <property type="gene ID" value="PSU_v2.g17667"/>
</dbReference>
<dbReference type="AlphaFoldDB" id="A0A914YBT5"/>
<dbReference type="Proteomes" id="UP000887577">
    <property type="component" value="Unplaced"/>
</dbReference>
<feature type="transmembrane region" description="Helical" evidence="1">
    <location>
        <begin position="12"/>
        <end position="33"/>
    </location>
</feature>
<proteinExistence type="predicted"/>
<name>A0A914YBT5_9BILA</name>
<evidence type="ECO:0000313" key="3">
    <source>
        <dbReference type="WBParaSite" id="PSU_v2.g17667.t1"/>
    </source>
</evidence>
<protein>
    <submittedName>
        <fullName evidence="3">Uncharacterized protein</fullName>
    </submittedName>
</protein>
<evidence type="ECO:0000313" key="2">
    <source>
        <dbReference type="Proteomes" id="UP000887577"/>
    </source>
</evidence>
<keyword evidence="2" id="KW-1185">Reference proteome</keyword>
<organism evidence="2 3">
    <name type="scientific">Panagrolaimus superbus</name>
    <dbReference type="NCBI Taxonomy" id="310955"/>
    <lineage>
        <taxon>Eukaryota</taxon>
        <taxon>Metazoa</taxon>
        <taxon>Ecdysozoa</taxon>
        <taxon>Nematoda</taxon>
        <taxon>Chromadorea</taxon>
        <taxon>Rhabditida</taxon>
        <taxon>Tylenchina</taxon>
        <taxon>Panagrolaimomorpha</taxon>
        <taxon>Panagrolaimoidea</taxon>
        <taxon>Panagrolaimidae</taxon>
        <taxon>Panagrolaimus</taxon>
    </lineage>
</organism>
<keyword evidence="1" id="KW-0812">Transmembrane</keyword>
<keyword evidence="1" id="KW-0472">Membrane</keyword>
<reference evidence="3" key="1">
    <citation type="submission" date="2022-11" db="UniProtKB">
        <authorList>
            <consortium name="WormBaseParasite"/>
        </authorList>
    </citation>
    <scope>IDENTIFICATION</scope>
</reference>
<sequence length="74" mass="8481">MDKFTKDQVQNAHYGTTLFNIFSFLLFLIYCILQNKNRIMGLIVEGRGGRPNGRRGASVRYRRLNTDDAEAGIQ</sequence>
<accession>A0A914YBT5</accession>